<dbReference type="EnsemblPlants" id="KEH40769">
    <property type="protein sequence ID" value="KEH40769"/>
    <property type="gene ID" value="MTR_1g034350"/>
</dbReference>
<comment type="subcellular location">
    <subcellularLocation>
        <location evidence="1">Membrane</location>
        <topology evidence="1">Multi-pass membrane protein</topology>
    </subcellularLocation>
</comment>
<gene>
    <name evidence="7" type="ordered locus">MTR_1g034350</name>
</gene>
<dbReference type="Pfam" id="PF05562">
    <property type="entry name" value="WCOR413"/>
    <property type="match status" value="1"/>
</dbReference>
<dbReference type="STRING" id="3880.A0A072VFF7"/>
<feature type="transmembrane region" description="Helical" evidence="6">
    <location>
        <begin position="90"/>
        <end position="114"/>
    </location>
</feature>
<proteinExistence type="inferred from homology"/>
<dbReference type="InterPro" id="IPR008892">
    <property type="entry name" value="COR413"/>
</dbReference>
<evidence type="ECO:0000256" key="5">
    <source>
        <dbReference type="ARBA" id="ARBA00023136"/>
    </source>
</evidence>
<dbReference type="AlphaFoldDB" id="A0A072VFF7"/>
<organism evidence="7 9">
    <name type="scientific">Medicago truncatula</name>
    <name type="common">Barrel medic</name>
    <name type="synonym">Medicago tribuloides</name>
    <dbReference type="NCBI Taxonomy" id="3880"/>
    <lineage>
        <taxon>Eukaryota</taxon>
        <taxon>Viridiplantae</taxon>
        <taxon>Streptophyta</taxon>
        <taxon>Embryophyta</taxon>
        <taxon>Tracheophyta</taxon>
        <taxon>Spermatophyta</taxon>
        <taxon>Magnoliopsida</taxon>
        <taxon>eudicotyledons</taxon>
        <taxon>Gunneridae</taxon>
        <taxon>Pentapetalae</taxon>
        <taxon>rosids</taxon>
        <taxon>fabids</taxon>
        <taxon>Fabales</taxon>
        <taxon>Fabaceae</taxon>
        <taxon>Papilionoideae</taxon>
        <taxon>50 kb inversion clade</taxon>
        <taxon>NPAAA clade</taxon>
        <taxon>Hologalegina</taxon>
        <taxon>IRL clade</taxon>
        <taxon>Trifolieae</taxon>
        <taxon>Medicago</taxon>
    </lineage>
</organism>
<evidence type="ECO:0000313" key="7">
    <source>
        <dbReference type="EMBL" id="KEH40769.1"/>
    </source>
</evidence>
<comment type="similarity">
    <text evidence="2">Belongs to the Cold-regulated 413 protein family.</text>
</comment>
<keyword evidence="4 6" id="KW-1133">Transmembrane helix</keyword>
<reference evidence="8" key="3">
    <citation type="submission" date="2015-04" db="UniProtKB">
        <authorList>
            <consortium name="EnsemblPlants"/>
        </authorList>
    </citation>
    <scope>IDENTIFICATION</scope>
    <source>
        <strain evidence="8">cv. Jemalong A17</strain>
    </source>
</reference>
<dbReference type="EMBL" id="CM001217">
    <property type="protein sequence ID" value="KEH40769.1"/>
    <property type="molecule type" value="Genomic_DNA"/>
</dbReference>
<dbReference type="Proteomes" id="UP000002051">
    <property type="component" value="Unassembled WGS sequence"/>
</dbReference>
<feature type="transmembrane region" description="Helical" evidence="6">
    <location>
        <begin position="126"/>
        <end position="144"/>
    </location>
</feature>
<sequence length="254" mass="28252">MWMQRWWSGFSRWKVSSDEDSKDVGYGLGSDCSSYLSGESTIGTSSGSGKYHCPTRVHSTEQHTMSSSYLLTKSQITSALTDLAVAANNLAHHVSGSGFSVLQFIAYIVAIYLLSLDRTNWETNTFTSLLVPYIFFSLPSWIFGVFRAEIGRWIALIAVVLRLFVSRRFPDRLELPAALILLIVVAPDLFANTFRSDEVGLVVCLVIACYLLQEQIRASGGFRDSLTKAHGISNTIGIILLFSQKLMEYQIQLA</sequence>
<name>A0A072VFF7_MEDTR</name>
<evidence type="ECO:0000313" key="9">
    <source>
        <dbReference type="Proteomes" id="UP000002051"/>
    </source>
</evidence>
<keyword evidence="5 6" id="KW-0472">Membrane</keyword>
<dbReference type="HOGENOM" id="CLU_081976_1_1_1"/>
<evidence type="ECO:0000256" key="3">
    <source>
        <dbReference type="ARBA" id="ARBA00022692"/>
    </source>
</evidence>
<evidence type="ECO:0000313" key="8">
    <source>
        <dbReference type="EnsemblPlants" id="KEH40769"/>
    </source>
</evidence>
<evidence type="ECO:0000256" key="2">
    <source>
        <dbReference type="ARBA" id="ARBA00005852"/>
    </source>
</evidence>
<keyword evidence="3 6" id="KW-0812">Transmembrane</keyword>
<protein>
    <submittedName>
        <fullName evidence="7">Cold acclimation protein WCOR413</fullName>
    </submittedName>
</protein>
<evidence type="ECO:0000256" key="6">
    <source>
        <dbReference type="SAM" id="Phobius"/>
    </source>
</evidence>
<evidence type="ECO:0000256" key="1">
    <source>
        <dbReference type="ARBA" id="ARBA00004141"/>
    </source>
</evidence>
<reference evidence="7 9" key="1">
    <citation type="journal article" date="2011" name="Nature">
        <title>The Medicago genome provides insight into the evolution of rhizobial symbioses.</title>
        <authorList>
            <person name="Young N.D."/>
            <person name="Debelle F."/>
            <person name="Oldroyd G.E."/>
            <person name="Geurts R."/>
            <person name="Cannon S.B."/>
            <person name="Udvardi M.K."/>
            <person name="Benedito V.A."/>
            <person name="Mayer K.F."/>
            <person name="Gouzy J."/>
            <person name="Schoof H."/>
            <person name="Van de Peer Y."/>
            <person name="Proost S."/>
            <person name="Cook D.R."/>
            <person name="Meyers B.C."/>
            <person name="Spannagl M."/>
            <person name="Cheung F."/>
            <person name="De Mita S."/>
            <person name="Krishnakumar V."/>
            <person name="Gundlach H."/>
            <person name="Zhou S."/>
            <person name="Mudge J."/>
            <person name="Bharti A.K."/>
            <person name="Murray J.D."/>
            <person name="Naoumkina M.A."/>
            <person name="Rosen B."/>
            <person name="Silverstein K.A."/>
            <person name="Tang H."/>
            <person name="Rombauts S."/>
            <person name="Zhao P.X."/>
            <person name="Zhou P."/>
            <person name="Barbe V."/>
            <person name="Bardou P."/>
            <person name="Bechner M."/>
            <person name="Bellec A."/>
            <person name="Berger A."/>
            <person name="Berges H."/>
            <person name="Bidwell S."/>
            <person name="Bisseling T."/>
            <person name="Choisne N."/>
            <person name="Couloux A."/>
            <person name="Denny R."/>
            <person name="Deshpande S."/>
            <person name="Dai X."/>
            <person name="Doyle J.J."/>
            <person name="Dudez A.M."/>
            <person name="Farmer A.D."/>
            <person name="Fouteau S."/>
            <person name="Franken C."/>
            <person name="Gibelin C."/>
            <person name="Gish J."/>
            <person name="Goldstein S."/>
            <person name="Gonzalez A.J."/>
            <person name="Green P.J."/>
            <person name="Hallab A."/>
            <person name="Hartog M."/>
            <person name="Hua A."/>
            <person name="Humphray S.J."/>
            <person name="Jeong D.H."/>
            <person name="Jing Y."/>
            <person name="Jocker A."/>
            <person name="Kenton S.M."/>
            <person name="Kim D.J."/>
            <person name="Klee K."/>
            <person name="Lai H."/>
            <person name="Lang C."/>
            <person name="Lin S."/>
            <person name="Macmil S.L."/>
            <person name="Magdelenat G."/>
            <person name="Matthews L."/>
            <person name="McCorrison J."/>
            <person name="Monaghan E.L."/>
            <person name="Mun J.H."/>
            <person name="Najar F.Z."/>
            <person name="Nicholson C."/>
            <person name="Noirot C."/>
            <person name="O'Bleness M."/>
            <person name="Paule C.R."/>
            <person name="Poulain J."/>
            <person name="Prion F."/>
            <person name="Qin B."/>
            <person name="Qu C."/>
            <person name="Retzel E.F."/>
            <person name="Riddle C."/>
            <person name="Sallet E."/>
            <person name="Samain S."/>
            <person name="Samson N."/>
            <person name="Sanders I."/>
            <person name="Saurat O."/>
            <person name="Scarpelli C."/>
            <person name="Schiex T."/>
            <person name="Segurens B."/>
            <person name="Severin A.J."/>
            <person name="Sherrier D.J."/>
            <person name="Shi R."/>
            <person name="Sims S."/>
            <person name="Singer S.R."/>
            <person name="Sinharoy S."/>
            <person name="Sterck L."/>
            <person name="Viollet A."/>
            <person name="Wang B.B."/>
            <person name="Wang K."/>
            <person name="Wang M."/>
            <person name="Wang X."/>
            <person name="Warfsmann J."/>
            <person name="Weissenbach J."/>
            <person name="White D.D."/>
            <person name="White J.D."/>
            <person name="Wiley G.B."/>
            <person name="Wincker P."/>
            <person name="Xing Y."/>
            <person name="Yang L."/>
            <person name="Yao Z."/>
            <person name="Ying F."/>
            <person name="Zhai J."/>
            <person name="Zhou L."/>
            <person name="Zuber A."/>
            <person name="Denarie J."/>
            <person name="Dixon R.A."/>
            <person name="May G.D."/>
            <person name="Schwartz D.C."/>
            <person name="Rogers J."/>
            <person name="Quetier F."/>
            <person name="Town C.D."/>
            <person name="Roe B.A."/>
        </authorList>
    </citation>
    <scope>NUCLEOTIDE SEQUENCE [LARGE SCALE GENOMIC DNA]</scope>
    <source>
        <strain evidence="7">A17</strain>
        <strain evidence="8 9">cv. Jemalong A17</strain>
    </source>
</reference>
<dbReference type="GO" id="GO:0016020">
    <property type="term" value="C:membrane"/>
    <property type="evidence" value="ECO:0007669"/>
    <property type="project" value="UniProtKB-SubCell"/>
</dbReference>
<dbReference type="PANTHER" id="PTHR33596">
    <property type="entry name" value="COLD-REGULATED 413 PLASMA MEMBRANE PROTEIN 2"/>
    <property type="match status" value="1"/>
</dbReference>
<keyword evidence="9" id="KW-1185">Reference proteome</keyword>
<evidence type="ECO:0000256" key="4">
    <source>
        <dbReference type="ARBA" id="ARBA00022989"/>
    </source>
</evidence>
<dbReference type="PANTHER" id="PTHR33596:SF1">
    <property type="entry name" value="COLD-REGULATED 413 PLASMA MEMBRANE PROTEIN 1-RELATED"/>
    <property type="match status" value="1"/>
</dbReference>
<reference evidence="7 9" key="2">
    <citation type="journal article" date="2014" name="BMC Genomics">
        <title>An improved genome release (version Mt4.0) for the model legume Medicago truncatula.</title>
        <authorList>
            <person name="Tang H."/>
            <person name="Krishnakumar V."/>
            <person name="Bidwell S."/>
            <person name="Rosen B."/>
            <person name="Chan A."/>
            <person name="Zhou S."/>
            <person name="Gentzbittel L."/>
            <person name="Childs K.L."/>
            <person name="Yandell M."/>
            <person name="Gundlach H."/>
            <person name="Mayer K.F."/>
            <person name="Schwartz D.C."/>
            <person name="Town C.D."/>
        </authorList>
    </citation>
    <scope>GENOME REANNOTATION</scope>
    <source>
        <strain evidence="7">A17</strain>
        <strain evidence="8 9">cv. Jemalong A17</strain>
    </source>
</reference>
<accession>A0A072VFF7</accession>